<dbReference type="PANTHER" id="PTHR11164">
    <property type="entry name" value="GLUTAMATE CYSTEINE LIGASE"/>
    <property type="match status" value="1"/>
</dbReference>
<dbReference type="Pfam" id="PF03074">
    <property type="entry name" value="GCS"/>
    <property type="match status" value="1"/>
</dbReference>
<proteinExistence type="inferred from homology"/>
<evidence type="ECO:0000256" key="4">
    <source>
        <dbReference type="ARBA" id="ARBA00022598"/>
    </source>
</evidence>
<evidence type="ECO:0000256" key="10">
    <source>
        <dbReference type="RuleBase" id="RU367135"/>
    </source>
</evidence>
<protein>
    <recommendedName>
        <fullName evidence="3 10">Glutamate--cysteine ligase</fullName>
        <ecNumber evidence="3 10">6.3.2.2</ecNumber>
    </recommendedName>
    <alternativeName>
        <fullName evidence="9 10">Gamma-ECS</fullName>
    </alternativeName>
    <alternativeName>
        <fullName evidence="8 10">Gamma-glutamylcysteine synthetase</fullName>
    </alternativeName>
</protein>
<evidence type="ECO:0000256" key="9">
    <source>
        <dbReference type="ARBA" id="ARBA00032122"/>
    </source>
</evidence>
<dbReference type="GO" id="GO:0004357">
    <property type="term" value="F:glutamate-cysteine ligase activity"/>
    <property type="evidence" value="ECO:0007669"/>
    <property type="project" value="UniProtKB-UniRule"/>
</dbReference>
<reference evidence="11 12" key="1">
    <citation type="submission" date="2018-06" db="EMBL/GenBank/DDBJ databases">
        <title>Comparative genomics reveals the genomic features of Rhizophagus irregularis, R. cerebriforme, R. diaphanum and Gigaspora rosea, and their symbiotic lifestyle signature.</title>
        <authorList>
            <person name="Morin E."/>
            <person name="San Clemente H."/>
            <person name="Chen E.C.H."/>
            <person name="De La Providencia I."/>
            <person name="Hainaut M."/>
            <person name="Kuo A."/>
            <person name="Kohler A."/>
            <person name="Murat C."/>
            <person name="Tang N."/>
            <person name="Roy S."/>
            <person name="Loubradou J."/>
            <person name="Henrissat B."/>
            <person name="Grigoriev I.V."/>
            <person name="Corradi N."/>
            <person name="Roux C."/>
            <person name="Martin F.M."/>
        </authorList>
    </citation>
    <scope>NUCLEOTIDE SEQUENCE [LARGE SCALE GENOMIC DNA]</scope>
    <source>
        <strain evidence="11 12">DAOM 194757</strain>
    </source>
</reference>
<evidence type="ECO:0000256" key="3">
    <source>
        <dbReference type="ARBA" id="ARBA00012220"/>
    </source>
</evidence>
<dbReference type="GO" id="GO:0017109">
    <property type="term" value="C:glutamate-cysteine ligase complex"/>
    <property type="evidence" value="ECO:0007669"/>
    <property type="project" value="TreeGrafter"/>
</dbReference>
<evidence type="ECO:0000313" key="12">
    <source>
        <dbReference type="Proteomes" id="UP000266673"/>
    </source>
</evidence>
<evidence type="ECO:0000256" key="1">
    <source>
        <dbReference type="ARBA" id="ARBA00005006"/>
    </source>
</evidence>
<dbReference type="InterPro" id="IPR004308">
    <property type="entry name" value="GCS"/>
</dbReference>
<evidence type="ECO:0000313" key="11">
    <source>
        <dbReference type="EMBL" id="RIB21721.1"/>
    </source>
</evidence>
<evidence type="ECO:0000256" key="6">
    <source>
        <dbReference type="ARBA" id="ARBA00022741"/>
    </source>
</evidence>
<evidence type="ECO:0000256" key="2">
    <source>
        <dbReference type="ARBA" id="ARBA00008100"/>
    </source>
</evidence>
<keyword evidence="5 10" id="KW-0317">Glutathione biosynthesis</keyword>
<dbReference type="InterPro" id="IPR014746">
    <property type="entry name" value="Gln_synth/guanido_kin_cat_dom"/>
</dbReference>
<dbReference type="AlphaFoldDB" id="A0A397VIT7"/>
<sequence>MGLLTEIQPLPWEKAKKYANHIRDHGITQFLSIYNKTKDREKDCLLWGDEIEYMIITYDDEAKNVKLSLRALDILNELQKEEEEASKKGYFMFYSEKVEASWQPEFASYMIEGIPSNPYGSTLKSLLRVERNMNLRKKIVSKHLRPNESIISIPNFPRLGCPGQFLVPQHELFGPKLKSLFLPDEAMNSQVKFEYVTINGAINDRRGSKVAINIPIFHDKKSPNLFSECEEALPDHIYMDSLVFGVGCCCLQTTIQTCNIGEARKLHDQLAVLGPIMIALTAATPIWRGYLSDVDSRWPALVESTDERTKEERGLEPLKNDRFVINKPRFDSIAYYIADDKTLKKEYNDQNTVYDQNIYKKLIDNGIDELLARHMSYLFIRDPLFVVENALDQNDDESSDHFENIQTTNWQTVRFKPPPPNSDIGWRVEFRCMEAQITDFENAAFVAFIILLTRIIISYDLTFYIPISKVDENMINAYKRDALNSEKFWFRKNIFANYDGTEDKFEQMTINEIINGDGKEFPGLIVIMFHYLESINIDIETRYHLGNYLEFICMRASGKIQTTATWIRNFVRSHPNYNYDSMVSQEINYDLIKMVEKIQKGEVKVPELLGEFKIQFN</sequence>
<evidence type="ECO:0000256" key="5">
    <source>
        <dbReference type="ARBA" id="ARBA00022684"/>
    </source>
</evidence>
<keyword evidence="6 10" id="KW-0547">Nucleotide-binding</keyword>
<comment type="caution">
    <text evidence="11">The sequence shown here is derived from an EMBL/GenBank/DDBJ whole genome shotgun (WGS) entry which is preliminary data.</text>
</comment>
<evidence type="ECO:0000256" key="8">
    <source>
        <dbReference type="ARBA" id="ARBA00030585"/>
    </source>
</evidence>
<dbReference type="UniPathway" id="UPA00142">
    <property type="reaction ID" value="UER00209"/>
</dbReference>
<keyword evidence="4 10" id="KW-0436">Ligase</keyword>
<organism evidence="11 12">
    <name type="scientific">Gigaspora rosea</name>
    <dbReference type="NCBI Taxonomy" id="44941"/>
    <lineage>
        <taxon>Eukaryota</taxon>
        <taxon>Fungi</taxon>
        <taxon>Fungi incertae sedis</taxon>
        <taxon>Mucoromycota</taxon>
        <taxon>Glomeromycotina</taxon>
        <taxon>Glomeromycetes</taxon>
        <taxon>Diversisporales</taxon>
        <taxon>Gigasporaceae</taxon>
        <taxon>Gigaspora</taxon>
    </lineage>
</organism>
<dbReference type="EMBL" id="QKWP01000345">
    <property type="protein sequence ID" value="RIB21721.1"/>
    <property type="molecule type" value="Genomic_DNA"/>
</dbReference>
<dbReference type="GO" id="GO:0005524">
    <property type="term" value="F:ATP binding"/>
    <property type="evidence" value="ECO:0007669"/>
    <property type="project" value="UniProtKB-UniRule"/>
</dbReference>
<dbReference type="Gene3D" id="1.10.8.960">
    <property type="match status" value="1"/>
</dbReference>
<dbReference type="EC" id="6.3.2.2" evidence="3 10"/>
<keyword evidence="12" id="KW-1185">Reference proteome</keyword>
<name>A0A397VIT7_9GLOM</name>
<dbReference type="PANTHER" id="PTHR11164:SF0">
    <property type="entry name" value="GLUTAMATE--CYSTEINE LIGASE CATALYTIC SUBUNIT"/>
    <property type="match status" value="1"/>
</dbReference>
<dbReference type="STRING" id="44941.A0A397VIT7"/>
<dbReference type="SUPFAM" id="SSF55931">
    <property type="entry name" value="Glutamine synthetase/guanido kinase"/>
    <property type="match status" value="1"/>
</dbReference>
<dbReference type="OrthoDB" id="7939818at2759"/>
<evidence type="ECO:0000256" key="7">
    <source>
        <dbReference type="ARBA" id="ARBA00022840"/>
    </source>
</evidence>
<comment type="catalytic activity">
    <reaction evidence="10">
        <text>L-cysteine + L-glutamate + ATP = gamma-L-glutamyl-L-cysteine + ADP + phosphate + H(+)</text>
        <dbReference type="Rhea" id="RHEA:13285"/>
        <dbReference type="ChEBI" id="CHEBI:15378"/>
        <dbReference type="ChEBI" id="CHEBI:29985"/>
        <dbReference type="ChEBI" id="CHEBI:30616"/>
        <dbReference type="ChEBI" id="CHEBI:35235"/>
        <dbReference type="ChEBI" id="CHEBI:43474"/>
        <dbReference type="ChEBI" id="CHEBI:58173"/>
        <dbReference type="ChEBI" id="CHEBI:456216"/>
        <dbReference type="EC" id="6.3.2.2"/>
    </reaction>
</comment>
<comment type="pathway">
    <text evidence="1 10">Sulfur metabolism; glutathione biosynthesis; glutathione from L-cysteine and L-glutamate: step 1/2.</text>
</comment>
<keyword evidence="7 10" id="KW-0067">ATP-binding</keyword>
<comment type="similarity">
    <text evidence="2 10">Belongs to the glutamate--cysteine ligase type 3 family.</text>
</comment>
<gene>
    <name evidence="11" type="ORF">C2G38_2298766</name>
</gene>
<dbReference type="Proteomes" id="UP000266673">
    <property type="component" value="Unassembled WGS sequence"/>
</dbReference>
<dbReference type="GO" id="GO:0006750">
    <property type="term" value="P:glutathione biosynthetic process"/>
    <property type="evidence" value="ECO:0007669"/>
    <property type="project" value="UniProtKB-UniRule"/>
</dbReference>
<dbReference type="FunFam" id="3.30.590.50:FF:000002">
    <property type="entry name" value="Glutamate--cysteine ligase catalytic subunit"/>
    <property type="match status" value="1"/>
</dbReference>
<dbReference type="Gene3D" id="3.30.590.50">
    <property type="match status" value="2"/>
</dbReference>
<accession>A0A397VIT7</accession>